<comment type="caution">
    <text evidence="1">The sequence shown here is derived from an EMBL/GenBank/DDBJ whole genome shotgun (WGS) entry which is preliminary data.</text>
</comment>
<organism evidence="1 2">
    <name type="scientific">Ambispora leptoticha</name>
    <dbReference type="NCBI Taxonomy" id="144679"/>
    <lineage>
        <taxon>Eukaryota</taxon>
        <taxon>Fungi</taxon>
        <taxon>Fungi incertae sedis</taxon>
        <taxon>Mucoromycota</taxon>
        <taxon>Glomeromycotina</taxon>
        <taxon>Glomeromycetes</taxon>
        <taxon>Archaeosporales</taxon>
        <taxon>Ambisporaceae</taxon>
        <taxon>Ambispora</taxon>
    </lineage>
</organism>
<evidence type="ECO:0000313" key="1">
    <source>
        <dbReference type="EMBL" id="CAG8510559.1"/>
    </source>
</evidence>
<sequence>MTFESTCFNTITAKTVKRVRLCYPLEELPSPSNDSTPESSKEIRYNHTIAKKIPSNLTLNAC</sequence>
<proteinExistence type="predicted"/>
<dbReference type="EMBL" id="CAJVPS010000821">
    <property type="protein sequence ID" value="CAG8510559.1"/>
    <property type="molecule type" value="Genomic_DNA"/>
</dbReference>
<accession>A0A9N9F584</accession>
<dbReference type="Proteomes" id="UP000789508">
    <property type="component" value="Unassembled WGS sequence"/>
</dbReference>
<name>A0A9N9F584_9GLOM</name>
<gene>
    <name evidence="1" type="ORF">ALEPTO_LOCUS3953</name>
</gene>
<reference evidence="1" key="1">
    <citation type="submission" date="2021-06" db="EMBL/GenBank/DDBJ databases">
        <authorList>
            <person name="Kallberg Y."/>
            <person name="Tangrot J."/>
            <person name="Rosling A."/>
        </authorList>
    </citation>
    <scope>NUCLEOTIDE SEQUENCE</scope>
    <source>
        <strain evidence="1">FL130A</strain>
    </source>
</reference>
<keyword evidence="2" id="KW-1185">Reference proteome</keyword>
<evidence type="ECO:0000313" key="2">
    <source>
        <dbReference type="Proteomes" id="UP000789508"/>
    </source>
</evidence>
<protein>
    <submittedName>
        <fullName evidence="1">12279_t:CDS:1</fullName>
    </submittedName>
</protein>
<dbReference type="AlphaFoldDB" id="A0A9N9F584"/>